<keyword evidence="9" id="KW-1185">Reference proteome</keyword>
<dbReference type="Gene3D" id="3.90.25.10">
    <property type="entry name" value="UDP-galactose 4-epimerase, domain 1"/>
    <property type="match status" value="1"/>
</dbReference>
<comment type="catalytic activity">
    <reaction evidence="1">
        <text>UDP-alpha-D-glucose = UDP-alpha-D-galactose</text>
        <dbReference type="Rhea" id="RHEA:22168"/>
        <dbReference type="ChEBI" id="CHEBI:58885"/>
        <dbReference type="ChEBI" id="CHEBI:66914"/>
        <dbReference type="EC" id="5.1.3.2"/>
    </reaction>
</comment>
<comment type="caution">
    <text evidence="8">The sequence shown here is derived from an EMBL/GenBank/DDBJ whole genome shotgun (WGS) entry which is preliminary data.</text>
</comment>
<dbReference type="EMBL" id="BPVZ01000092">
    <property type="protein sequence ID" value="GKV31701.1"/>
    <property type="molecule type" value="Genomic_DNA"/>
</dbReference>
<accession>A0AAV5L3C7</accession>
<dbReference type="InterPro" id="IPR036291">
    <property type="entry name" value="NAD(P)-bd_dom_sf"/>
</dbReference>
<reference evidence="8 9" key="1">
    <citation type="journal article" date="2021" name="Commun. Biol.">
        <title>The genome of Shorea leprosula (Dipterocarpaceae) highlights the ecological relevance of drought in aseasonal tropical rainforests.</title>
        <authorList>
            <person name="Ng K.K.S."/>
            <person name="Kobayashi M.J."/>
            <person name="Fawcett J.A."/>
            <person name="Hatakeyama M."/>
            <person name="Paape T."/>
            <person name="Ng C.H."/>
            <person name="Ang C.C."/>
            <person name="Tnah L.H."/>
            <person name="Lee C.T."/>
            <person name="Nishiyama T."/>
            <person name="Sese J."/>
            <person name="O'Brien M.J."/>
            <person name="Copetti D."/>
            <person name="Mohd Noor M.I."/>
            <person name="Ong R.C."/>
            <person name="Putra M."/>
            <person name="Sireger I.Z."/>
            <person name="Indrioko S."/>
            <person name="Kosugi Y."/>
            <person name="Izuno A."/>
            <person name="Isagi Y."/>
            <person name="Lee S.L."/>
            <person name="Shimizu K.K."/>
        </authorList>
    </citation>
    <scope>NUCLEOTIDE SEQUENCE [LARGE SCALE GENOMIC DNA]</scope>
    <source>
        <strain evidence="8">214</strain>
    </source>
</reference>
<proteinExistence type="predicted"/>
<dbReference type="Gene3D" id="3.40.50.720">
    <property type="entry name" value="NAD(P)-binding Rossmann-like Domain"/>
    <property type="match status" value="1"/>
</dbReference>
<evidence type="ECO:0000256" key="5">
    <source>
        <dbReference type="ARBA" id="ARBA00023027"/>
    </source>
</evidence>
<dbReference type="PANTHER" id="PTHR43725">
    <property type="entry name" value="UDP-GLUCOSE 4-EPIMERASE"/>
    <property type="match status" value="1"/>
</dbReference>
<comment type="pathway">
    <text evidence="3">Carbohydrate metabolism; galactose metabolism.</text>
</comment>
<dbReference type="EC" id="5.1.3.2" evidence="4"/>
<dbReference type="Proteomes" id="UP001054252">
    <property type="component" value="Unassembled WGS sequence"/>
</dbReference>
<dbReference type="GO" id="GO:0005829">
    <property type="term" value="C:cytosol"/>
    <property type="evidence" value="ECO:0007669"/>
    <property type="project" value="TreeGrafter"/>
</dbReference>
<sequence>MWHFLCDDRLFIEEICRDIHSSDSEWKIILLRYFNPVGAHPSGHIGEDPRGIPNNLMSFVQQVVVGEHPALTVFGNDYSTKDGTRMASKPLTGEANALTEKKMDMGLGLEFHQFSEGLQMDTLLQRYFFHPVTGGYSPQQWHQDEEQQGKSVPKQKPRTLDSRFAHVKEERMRVFSDKNNAVQRNGNGGWQSSPSTRRQFDN</sequence>
<keyword evidence="5" id="KW-0520">NAD</keyword>
<dbReference type="GO" id="GO:0003978">
    <property type="term" value="F:UDP-glucose 4-epimerase activity"/>
    <property type="evidence" value="ECO:0007669"/>
    <property type="project" value="UniProtKB-EC"/>
</dbReference>
<dbReference type="AlphaFoldDB" id="A0AAV5L3C7"/>
<feature type="compositionally biased region" description="Basic and acidic residues" evidence="7">
    <location>
        <begin position="158"/>
        <end position="176"/>
    </location>
</feature>
<dbReference type="PANTHER" id="PTHR43725:SF47">
    <property type="entry name" value="UDP-GLUCOSE 4-EPIMERASE"/>
    <property type="match status" value="1"/>
</dbReference>
<feature type="compositionally biased region" description="Polar residues" evidence="7">
    <location>
        <begin position="177"/>
        <end position="202"/>
    </location>
</feature>
<evidence type="ECO:0000313" key="8">
    <source>
        <dbReference type="EMBL" id="GKV31701.1"/>
    </source>
</evidence>
<dbReference type="GO" id="GO:0005996">
    <property type="term" value="P:monosaccharide metabolic process"/>
    <property type="evidence" value="ECO:0007669"/>
    <property type="project" value="TreeGrafter"/>
</dbReference>
<evidence type="ECO:0000313" key="9">
    <source>
        <dbReference type="Proteomes" id="UP001054252"/>
    </source>
</evidence>
<keyword evidence="6" id="KW-0413">Isomerase</keyword>
<feature type="region of interest" description="Disordered" evidence="7">
    <location>
        <begin position="138"/>
        <end position="202"/>
    </location>
</feature>
<evidence type="ECO:0000256" key="2">
    <source>
        <dbReference type="ARBA" id="ARBA00001911"/>
    </source>
</evidence>
<dbReference type="SUPFAM" id="SSF51735">
    <property type="entry name" value="NAD(P)-binding Rossmann-fold domains"/>
    <property type="match status" value="1"/>
</dbReference>
<evidence type="ECO:0000256" key="6">
    <source>
        <dbReference type="ARBA" id="ARBA00023235"/>
    </source>
</evidence>
<name>A0AAV5L3C7_9ROSI</name>
<organism evidence="8 9">
    <name type="scientific">Rubroshorea leprosula</name>
    <dbReference type="NCBI Taxonomy" id="152421"/>
    <lineage>
        <taxon>Eukaryota</taxon>
        <taxon>Viridiplantae</taxon>
        <taxon>Streptophyta</taxon>
        <taxon>Embryophyta</taxon>
        <taxon>Tracheophyta</taxon>
        <taxon>Spermatophyta</taxon>
        <taxon>Magnoliopsida</taxon>
        <taxon>eudicotyledons</taxon>
        <taxon>Gunneridae</taxon>
        <taxon>Pentapetalae</taxon>
        <taxon>rosids</taxon>
        <taxon>malvids</taxon>
        <taxon>Malvales</taxon>
        <taxon>Dipterocarpaceae</taxon>
        <taxon>Rubroshorea</taxon>
    </lineage>
</organism>
<protein>
    <recommendedName>
        <fullName evidence="4">UDP-glucose 4-epimerase</fullName>
        <ecNumber evidence="4">5.1.3.2</ecNumber>
    </recommendedName>
</protein>
<gene>
    <name evidence="8" type="ORF">SLEP1_g40372</name>
</gene>
<evidence type="ECO:0000256" key="1">
    <source>
        <dbReference type="ARBA" id="ARBA00000083"/>
    </source>
</evidence>
<comment type="cofactor">
    <cofactor evidence="2">
        <name>NAD(+)</name>
        <dbReference type="ChEBI" id="CHEBI:57540"/>
    </cofactor>
</comment>
<evidence type="ECO:0000256" key="3">
    <source>
        <dbReference type="ARBA" id="ARBA00004947"/>
    </source>
</evidence>
<evidence type="ECO:0000256" key="4">
    <source>
        <dbReference type="ARBA" id="ARBA00013189"/>
    </source>
</evidence>
<evidence type="ECO:0000256" key="7">
    <source>
        <dbReference type="SAM" id="MobiDB-lite"/>
    </source>
</evidence>